<dbReference type="EMBL" id="CP003021">
    <property type="protein sequence ID" value="AEM68721.1"/>
    <property type="molecule type" value="Genomic_DNA"/>
</dbReference>
<proteinExistence type="predicted"/>
<accession>A0A7U3ZSJ1</accession>
<evidence type="ECO:0000313" key="7">
    <source>
        <dbReference type="EMBL" id="AEM68721.1"/>
    </source>
</evidence>
<dbReference type="RefSeq" id="WP_014035077.1">
    <property type="nucleotide sequence ID" value="NC_015946.1"/>
</dbReference>
<dbReference type="GO" id="GO:0005886">
    <property type="term" value="C:plasma membrane"/>
    <property type="evidence" value="ECO:0007669"/>
    <property type="project" value="UniProtKB-SubCell"/>
</dbReference>
<comment type="subcellular location">
    <subcellularLocation>
        <location evidence="1">Cell membrane</location>
        <topology evidence="1">Multi-pass membrane protein</topology>
    </subcellularLocation>
</comment>
<gene>
    <name evidence="7" type="ordered locus">MPUT_0343</name>
</gene>
<evidence type="ECO:0000256" key="5">
    <source>
        <dbReference type="ARBA" id="ARBA00023136"/>
    </source>
</evidence>
<keyword evidence="5 6" id="KW-0472">Membrane</keyword>
<organism evidence="7 8">
    <name type="scientific">Mycoplasma putrefaciens (strain ATCC 15718 / NCTC 10155 / C30 KS-1 / KS-1)</name>
    <dbReference type="NCBI Taxonomy" id="743965"/>
    <lineage>
        <taxon>Bacteria</taxon>
        <taxon>Bacillati</taxon>
        <taxon>Mycoplasmatota</taxon>
        <taxon>Mollicutes</taxon>
        <taxon>Mycoplasmataceae</taxon>
        <taxon>Mycoplasma</taxon>
    </lineage>
</organism>
<dbReference type="Pfam" id="PF02588">
    <property type="entry name" value="YitT_membrane"/>
    <property type="match status" value="1"/>
</dbReference>
<feature type="transmembrane region" description="Helical" evidence="6">
    <location>
        <begin position="242"/>
        <end position="260"/>
    </location>
</feature>
<dbReference type="InterPro" id="IPR003740">
    <property type="entry name" value="YitT"/>
</dbReference>
<dbReference type="PANTHER" id="PTHR33545:SF5">
    <property type="entry name" value="UPF0750 MEMBRANE PROTEIN YITT"/>
    <property type="match status" value="1"/>
</dbReference>
<sequence length="510" mass="58504">MRIIINSKTNKSIKLSAHQIAEIKQNHRYEKVYKKNFEKAKRRIKEKNYFKERFLKDLLVVFISSFLTTLGMNYFVLSTGDAGLFPGGLATFARFAGIVTAGNKNSTTTSGINSANLFFIFLFLINLPFFVFGFFKVGIKFTLMSMLYIVVSILWDQIITRIPYINPKEFALIVDYKLISTIPSEWTGAVWLFIFSIFGGVFLGASYSLTYKIGSSTAGTDFISYYVAKKYNKQIGSINMKINLAILALAVVLNTITLPMHKIDANMKYSALHALDQEKFNQIYQAALNSKTFSTDPGNSLYLPTNWTTSSQNFTKDDIARVISSNYKFENYNNLTTAIKIKFIFGPCLFASFILMIIQGIVIDRIYPKNRIITILINTAKPEELKNFLFELGYKNNINFIENHIVRKDLALIKQSVVMISISLVDWKNLEDKVLKLDPNMNIAFIKNMKVKGHFNYALDNEKQEMVLYQKVVQDKRLMHKIEQDSIIIAKQKIDRDLKKSKNSYQKNNP</sequence>
<keyword evidence="3 6" id="KW-0812">Transmembrane</keyword>
<keyword evidence="4 6" id="KW-1133">Transmembrane helix</keyword>
<dbReference type="AlphaFoldDB" id="A0A7U3ZSJ1"/>
<evidence type="ECO:0008006" key="9">
    <source>
        <dbReference type="Google" id="ProtNLM"/>
    </source>
</evidence>
<dbReference type="PANTHER" id="PTHR33545">
    <property type="entry name" value="UPF0750 MEMBRANE PROTEIN YITT-RELATED"/>
    <property type="match status" value="1"/>
</dbReference>
<evidence type="ECO:0000256" key="4">
    <source>
        <dbReference type="ARBA" id="ARBA00022989"/>
    </source>
</evidence>
<dbReference type="NCBIfam" id="NF043063">
    <property type="entry name" value="MMSYN1_0411"/>
    <property type="match status" value="1"/>
</dbReference>
<evidence type="ECO:0000313" key="8">
    <source>
        <dbReference type="Proteomes" id="UP000008907"/>
    </source>
</evidence>
<evidence type="ECO:0000256" key="6">
    <source>
        <dbReference type="SAM" id="Phobius"/>
    </source>
</evidence>
<feature type="transmembrane region" description="Helical" evidence="6">
    <location>
        <begin position="115"/>
        <end position="135"/>
    </location>
</feature>
<protein>
    <recommendedName>
        <fullName evidence="9">YitT family protein</fullName>
    </recommendedName>
</protein>
<name>A0A7U3ZSJ1_MYCPK</name>
<dbReference type="KEGG" id="mpf:MPUT_0343"/>
<feature type="transmembrane region" description="Helical" evidence="6">
    <location>
        <begin position="58"/>
        <end position="77"/>
    </location>
</feature>
<dbReference type="Proteomes" id="UP000008907">
    <property type="component" value="Chromosome"/>
</dbReference>
<evidence type="ECO:0000256" key="2">
    <source>
        <dbReference type="ARBA" id="ARBA00022475"/>
    </source>
</evidence>
<reference evidence="7 8" key="1">
    <citation type="journal article" date="2011" name="J. Bacteriol.">
        <title>Genome Sequence of Mycoplasma putrefaciens Type Strain KS1.</title>
        <authorList>
            <person name="Calcutt M.J."/>
            <person name="Foecking M.F."/>
        </authorList>
    </citation>
    <scope>NUCLEOTIDE SEQUENCE [LARGE SCALE GENOMIC DNA]</scope>
    <source>
        <strain evidence="8">ATCC 15718 / NCTC 10155 / C30 KS-1 / KS-1</strain>
    </source>
</reference>
<feature type="transmembrane region" description="Helical" evidence="6">
    <location>
        <begin position="343"/>
        <end position="363"/>
    </location>
</feature>
<feature type="transmembrane region" description="Helical" evidence="6">
    <location>
        <begin position="186"/>
        <end position="205"/>
    </location>
</feature>
<dbReference type="InterPro" id="IPR051461">
    <property type="entry name" value="UPF0750_membrane"/>
</dbReference>
<evidence type="ECO:0000256" key="3">
    <source>
        <dbReference type="ARBA" id="ARBA00022692"/>
    </source>
</evidence>
<evidence type="ECO:0000256" key="1">
    <source>
        <dbReference type="ARBA" id="ARBA00004651"/>
    </source>
</evidence>
<keyword evidence="2" id="KW-1003">Cell membrane</keyword>